<sequence>MLKFLFDVPTTATVELPAESEHAANEIIDAYKGARFKTHAIDGVTDGYRQVQLIELSTDGPATLVACWWHTDTVPTANQGGPQPSARVVLPHTVRANLTERLAAWDRAADGTSSDSEHATAAALAEDVRTLLQQAEGGAK</sequence>
<dbReference type="RefSeq" id="WP_344897821.1">
    <property type="nucleotide sequence ID" value="NZ_BAAAZP010000283.1"/>
</dbReference>
<name>A0ABP7EQ81_9ACTN</name>
<evidence type="ECO:0000313" key="1">
    <source>
        <dbReference type="EMBL" id="GAA3722059.1"/>
    </source>
</evidence>
<comment type="caution">
    <text evidence="1">The sequence shown here is derived from an EMBL/GenBank/DDBJ whole genome shotgun (WGS) entry which is preliminary data.</text>
</comment>
<evidence type="ECO:0000313" key="2">
    <source>
        <dbReference type="Proteomes" id="UP001500902"/>
    </source>
</evidence>
<gene>
    <name evidence="1" type="ORF">GCM10022224_104110</name>
</gene>
<protein>
    <submittedName>
        <fullName evidence="1">Uncharacterized protein</fullName>
    </submittedName>
</protein>
<accession>A0ABP7EQ81</accession>
<reference evidence="2" key="1">
    <citation type="journal article" date="2019" name="Int. J. Syst. Evol. Microbiol.">
        <title>The Global Catalogue of Microorganisms (GCM) 10K type strain sequencing project: providing services to taxonomists for standard genome sequencing and annotation.</title>
        <authorList>
            <consortium name="The Broad Institute Genomics Platform"/>
            <consortium name="The Broad Institute Genome Sequencing Center for Infectious Disease"/>
            <person name="Wu L."/>
            <person name="Ma J."/>
        </authorList>
    </citation>
    <scope>NUCLEOTIDE SEQUENCE [LARGE SCALE GENOMIC DNA]</scope>
    <source>
        <strain evidence="2">JCM 16904</strain>
    </source>
</reference>
<organism evidence="1 2">
    <name type="scientific">Nonomuraea antimicrobica</name>
    <dbReference type="NCBI Taxonomy" id="561173"/>
    <lineage>
        <taxon>Bacteria</taxon>
        <taxon>Bacillati</taxon>
        <taxon>Actinomycetota</taxon>
        <taxon>Actinomycetes</taxon>
        <taxon>Streptosporangiales</taxon>
        <taxon>Streptosporangiaceae</taxon>
        <taxon>Nonomuraea</taxon>
    </lineage>
</organism>
<keyword evidence="2" id="KW-1185">Reference proteome</keyword>
<dbReference type="Proteomes" id="UP001500902">
    <property type="component" value="Unassembled WGS sequence"/>
</dbReference>
<dbReference type="EMBL" id="BAAAZP010000283">
    <property type="protein sequence ID" value="GAA3722059.1"/>
    <property type="molecule type" value="Genomic_DNA"/>
</dbReference>
<proteinExistence type="predicted"/>